<keyword evidence="10" id="KW-1185">Reference proteome</keyword>
<organism evidence="9 10">
    <name type="scientific">Kingdonia uniflora</name>
    <dbReference type="NCBI Taxonomy" id="39325"/>
    <lineage>
        <taxon>Eukaryota</taxon>
        <taxon>Viridiplantae</taxon>
        <taxon>Streptophyta</taxon>
        <taxon>Embryophyta</taxon>
        <taxon>Tracheophyta</taxon>
        <taxon>Spermatophyta</taxon>
        <taxon>Magnoliopsida</taxon>
        <taxon>Ranunculales</taxon>
        <taxon>Circaeasteraceae</taxon>
        <taxon>Kingdonia</taxon>
    </lineage>
</organism>
<dbReference type="AlphaFoldDB" id="A0A7J7N097"/>
<dbReference type="InterPro" id="IPR007818">
    <property type="entry name" value="SHI"/>
</dbReference>
<dbReference type="PANTHER" id="PTHR31604">
    <property type="entry name" value="PROTEIN LATERAL ROOT PRIMORDIUM 1"/>
    <property type="match status" value="1"/>
</dbReference>
<dbReference type="InterPro" id="IPR006510">
    <property type="entry name" value="Znf_LRP1"/>
</dbReference>
<evidence type="ECO:0000256" key="8">
    <source>
        <dbReference type="SAM" id="MobiDB-lite"/>
    </source>
</evidence>
<keyword evidence="6" id="KW-0010">Activator</keyword>
<dbReference type="PANTHER" id="PTHR31604:SF2">
    <property type="entry name" value="PROTEIN SHI RELATED SEQUENCE 7"/>
    <property type="match status" value="1"/>
</dbReference>
<evidence type="ECO:0000256" key="5">
    <source>
        <dbReference type="ARBA" id="ARBA00023125"/>
    </source>
</evidence>
<accession>A0A7J7N097</accession>
<feature type="compositionally biased region" description="Polar residues" evidence="8">
    <location>
        <begin position="170"/>
        <end position="188"/>
    </location>
</feature>
<feature type="region of interest" description="Disordered" evidence="8">
    <location>
        <begin position="396"/>
        <end position="443"/>
    </location>
</feature>
<feature type="region of interest" description="Disordered" evidence="8">
    <location>
        <begin position="1"/>
        <end position="32"/>
    </location>
</feature>
<evidence type="ECO:0000313" key="10">
    <source>
        <dbReference type="Proteomes" id="UP000541444"/>
    </source>
</evidence>
<comment type="similarity">
    <text evidence="2">Belongs to the SHI protein family.</text>
</comment>
<reference evidence="9 10" key="1">
    <citation type="journal article" date="2020" name="IScience">
        <title>Genome Sequencing of the Endangered Kingdonia uniflora (Circaeasteraceae, Ranunculales) Reveals Potential Mechanisms of Evolutionary Specialization.</title>
        <authorList>
            <person name="Sun Y."/>
            <person name="Deng T."/>
            <person name="Zhang A."/>
            <person name="Moore M.J."/>
            <person name="Landis J.B."/>
            <person name="Lin N."/>
            <person name="Zhang H."/>
            <person name="Zhang X."/>
            <person name="Huang J."/>
            <person name="Zhang X."/>
            <person name="Sun H."/>
            <person name="Wang H."/>
        </authorList>
    </citation>
    <scope>NUCLEOTIDE SEQUENCE [LARGE SCALE GENOMIC DNA]</scope>
    <source>
        <strain evidence="9">TB1705</strain>
        <tissue evidence="9">Leaf</tissue>
    </source>
</reference>
<evidence type="ECO:0000256" key="3">
    <source>
        <dbReference type="ARBA" id="ARBA00022723"/>
    </source>
</evidence>
<dbReference type="GO" id="GO:0005634">
    <property type="term" value="C:nucleus"/>
    <property type="evidence" value="ECO:0007669"/>
    <property type="project" value="UniProtKB-SubCell"/>
</dbReference>
<feature type="region of interest" description="Disordered" evidence="8">
    <location>
        <begin position="72"/>
        <end position="100"/>
    </location>
</feature>
<proteinExistence type="inferred from homology"/>
<sequence>MAGFSLGGGGGGGGRGGGGNQQHPPTEIPPENLYLYSRNNEDISSYHKSLELWQQTQHLNRQQQQQIYSAAGLVGGTSGGGGGGTSSRSSDGGGGGSGSGTISCHDCGNQAKKDCVHMRCRTCCKSRGYQCQTHVKSTWVPASRRRERQQQQQITSSSQHQQQQQHMRPETSTVKRPRESSSSLARLPTTTSGIKLSSYIGLELSNFPAEVSSPAVFRCVRVIAMDEGEEQFAYQTAVNIGGHVFKGILYDQGPSDQGHVFGGETSSAGVGRGNLGSSGGGASSSGGGGGGNNPNTNTITSTAAAILDPSSMYPTPLNAFVAGEKLKTFAKKFLELARKVDRLDQKITILAFTNTLLVDSRANEYLILNKPITLDDMIEKVNGYIDLERMVSERHKTQKSSLRAQDQSTCQDFNRAANPGEDRKRTKFNDDRPRKDNNMPKPYLPKMTVTIANIYHILQKDKFFRNAQYLQPIENKPYCIHHKVQHHETEHCFALEYIFTDGRMHKYIVDVESYKNGSYRLPTDIV</sequence>
<dbReference type="OrthoDB" id="692274at2759"/>
<dbReference type="Proteomes" id="UP000541444">
    <property type="component" value="Unassembled WGS sequence"/>
</dbReference>
<evidence type="ECO:0000256" key="4">
    <source>
        <dbReference type="ARBA" id="ARBA00022833"/>
    </source>
</evidence>
<dbReference type="InterPro" id="IPR006511">
    <property type="entry name" value="SHI_C"/>
</dbReference>
<feature type="compositionally biased region" description="Gly residues" evidence="8">
    <location>
        <begin position="73"/>
        <end position="99"/>
    </location>
</feature>
<evidence type="ECO:0000313" key="9">
    <source>
        <dbReference type="EMBL" id="KAF6160527.1"/>
    </source>
</evidence>
<gene>
    <name evidence="9" type="ORF">GIB67_019467</name>
</gene>
<feature type="compositionally biased region" description="Gly residues" evidence="8">
    <location>
        <begin position="1"/>
        <end position="20"/>
    </location>
</feature>
<dbReference type="GO" id="GO:0003677">
    <property type="term" value="F:DNA binding"/>
    <property type="evidence" value="ECO:0007669"/>
    <property type="project" value="UniProtKB-KW"/>
</dbReference>
<dbReference type="NCBIfam" id="TIGR01624">
    <property type="entry name" value="LRP1_Cterm"/>
    <property type="match status" value="1"/>
</dbReference>
<keyword evidence="4" id="KW-0862">Zinc</keyword>
<keyword evidence="3" id="KW-0479">Metal-binding</keyword>
<comment type="subcellular location">
    <subcellularLocation>
        <location evidence="1">Nucleus</location>
    </subcellularLocation>
</comment>
<evidence type="ECO:0000256" key="1">
    <source>
        <dbReference type="ARBA" id="ARBA00004123"/>
    </source>
</evidence>
<dbReference type="GO" id="GO:0003700">
    <property type="term" value="F:DNA-binding transcription factor activity"/>
    <property type="evidence" value="ECO:0007669"/>
    <property type="project" value="InterPro"/>
</dbReference>
<protein>
    <submittedName>
        <fullName evidence="9">Uncharacterized protein</fullName>
    </submittedName>
</protein>
<evidence type="ECO:0000256" key="2">
    <source>
        <dbReference type="ARBA" id="ARBA00006911"/>
    </source>
</evidence>
<feature type="compositionally biased region" description="Polar residues" evidence="8">
    <location>
        <begin position="399"/>
        <end position="412"/>
    </location>
</feature>
<comment type="caution">
    <text evidence="9">The sequence shown here is derived from an EMBL/GenBank/DDBJ whole genome shotgun (WGS) entry which is preliminary data.</text>
</comment>
<feature type="compositionally biased region" description="Basic and acidic residues" evidence="8">
    <location>
        <begin position="420"/>
        <end position="438"/>
    </location>
</feature>
<feature type="compositionally biased region" description="Low complexity" evidence="8">
    <location>
        <begin position="150"/>
        <end position="165"/>
    </location>
</feature>
<dbReference type="GO" id="GO:0045893">
    <property type="term" value="P:positive regulation of DNA-templated transcription"/>
    <property type="evidence" value="ECO:0007669"/>
    <property type="project" value="TreeGrafter"/>
</dbReference>
<name>A0A7J7N097_9MAGN</name>
<keyword evidence="5" id="KW-0238">DNA-binding</keyword>
<keyword evidence="7" id="KW-0539">Nucleus</keyword>
<feature type="region of interest" description="Disordered" evidence="8">
    <location>
        <begin position="139"/>
        <end position="188"/>
    </location>
</feature>
<feature type="region of interest" description="Disordered" evidence="8">
    <location>
        <begin position="256"/>
        <end position="296"/>
    </location>
</feature>
<dbReference type="GO" id="GO:0046872">
    <property type="term" value="F:metal ion binding"/>
    <property type="evidence" value="ECO:0007669"/>
    <property type="project" value="UniProtKB-KW"/>
</dbReference>
<dbReference type="Pfam" id="PF05142">
    <property type="entry name" value="DUF702"/>
    <property type="match status" value="1"/>
</dbReference>
<evidence type="ECO:0000256" key="7">
    <source>
        <dbReference type="ARBA" id="ARBA00023242"/>
    </source>
</evidence>
<dbReference type="NCBIfam" id="TIGR01623">
    <property type="entry name" value="put_zinc_LRP1"/>
    <property type="match status" value="1"/>
</dbReference>
<evidence type="ECO:0000256" key="6">
    <source>
        <dbReference type="ARBA" id="ARBA00023159"/>
    </source>
</evidence>
<dbReference type="EMBL" id="JACGCM010001161">
    <property type="protein sequence ID" value="KAF6160527.1"/>
    <property type="molecule type" value="Genomic_DNA"/>
</dbReference>
<feature type="compositionally biased region" description="Gly residues" evidence="8">
    <location>
        <begin position="270"/>
        <end position="292"/>
    </location>
</feature>